<evidence type="ECO:0000313" key="7">
    <source>
        <dbReference type="EMBL" id="NGN98177.1"/>
    </source>
</evidence>
<comment type="subcellular location">
    <subcellularLocation>
        <location evidence="1">Cytoplasm</location>
    </subcellularLocation>
</comment>
<sequence length="565" mass="61853">MKSNLLNILIKQGLISERQAAKVLEQQNSDADSITELLISSNTLSADSIATFLSNYLNEPIVDIYSYEYQQTSEKIGQKNLFLSKSALPLEVSADKLVLAVSDPLDFLTHDEISFATNLKVKPVIADHHQLMGAIRKLYGRSVSRSSMGYQSNVSNSELAELANVDGANDDNDLFSDDAPVSRFIQQVLLDAIGKHASDIHFEPFEQSYQIRFRLDGILQTHSTPPAGISRRLSTRLKIIAKLNIAERRLPQDGRIKLNLSEEKSIDMRVSTLPTLWGEKVVLRILDGGSVALDIDSLGYNPQQKQDYLNALNRPQGMILMTGPTGSGKTVSLYTGLKYLNTADRNISTAEDPVEINLPGINQVNINNDIGLDFAKALRAFLRQDPDVVMVGEIRDLETAEIGIKAAQTGHLVLSTLHTNSAAESVTRLANMGVAAYNLAASLTLIIAQRLGRRLCPHCKVPHDVDDHHLTALTQHYPSLKPELVYQASPEGCDHCNHGYLGRVGIYEVMPVSRDLAEAIGNGASASRIETLAMGNGMLTLQLSGIEKLNEGVTSLAELQRVISL</sequence>
<proteinExistence type="inferred from homology"/>
<comment type="caution">
    <text evidence="7">The sequence shown here is derived from an EMBL/GenBank/DDBJ whole genome shotgun (WGS) entry which is preliminary data.</text>
</comment>
<dbReference type="GO" id="GO:0005524">
    <property type="term" value="F:ATP binding"/>
    <property type="evidence" value="ECO:0007669"/>
    <property type="project" value="UniProtKB-KW"/>
</dbReference>
<evidence type="ECO:0000313" key="8">
    <source>
        <dbReference type="Proteomes" id="UP000473008"/>
    </source>
</evidence>
<accession>A0A6M1RQ62</accession>
<dbReference type="Gene3D" id="3.40.50.300">
    <property type="entry name" value="P-loop containing nucleotide triphosphate hydrolases"/>
    <property type="match status" value="1"/>
</dbReference>
<dbReference type="CDD" id="cd01129">
    <property type="entry name" value="PulE-GspE-like"/>
    <property type="match status" value="1"/>
</dbReference>
<evidence type="ECO:0000256" key="3">
    <source>
        <dbReference type="ARBA" id="ARBA00022490"/>
    </source>
</evidence>
<dbReference type="EMBL" id="JAALDL010000007">
    <property type="protein sequence ID" value="NGN98177.1"/>
    <property type="molecule type" value="Genomic_DNA"/>
</dbReference>
<dbReference type="AlphaFoldDB" id="A0A6M1RQ62"/>
<dbReference type="PANTHER" id="PTHR30258:SF1">
    <property type="entry name" value="PROTEIN TRANSPORT PROTEIN HOFB HOMOLOG"/>
    <property type="match status" value="1"/>
</dbReference>
<gene>
    <name evidence="7" type="primary">pilB</name>
    <name evidence="7" type="ORF">G5S52_11105</name>
</gene>
<dbReference type="SUPFAM" id="SSF160246">
    <property type="entry name" value="EspE N-terminal domain-like"/>
    <property type="match status" value="1"/>
</dbReference>
<dbReference type="FunFam" id="3.40.50.300:FF:000398">
    <property type="entry name" value="Type IV pilus assembly ATPase PilB"/>
    <property type="match status" value="1"/>
</dbReference>
<dbReference type="GO" id="GO:0005886">
    <property type="term" value="C:plasma membrane"/>
    <property type="evidence" value="ECO:0007669"/>
    <property type="project" value="TreeGrafter"/>
</dbReference>
<evidence type="ECO:0000256" key="1">
    <source>
        <dbReference type="ARBA" id="ARBA00004496"/>
    </source>
</evidence>
<dbReference type="InterPro" id="IPR001482">
    <property type="entry name" value="T2SS/T4SS_dom"/>
</dbReference>
<name>A0A6M1RQ62_9GAMM</name>
<dbReference type="SUPFAM" id="SSF52540">
    <property type="entry name" value="P-loop containing nucleoside triphosphate hydrolases"/>
    <property type="match status" value="1"/>
</dbReference>
<dbReference type="RefSeq" id="WP_165013551.1">
    <property type="nucleotide sequence ID" value="NZ_JAALDL010000007.1"/>
</dbReference>
<dbReference type="Gene3D" id="3.30.300.160">
    <property type="entry name" value="Type II secretion system, protein E, N-terminal domain"/>
    <property type="match status" value="1"/>
</dbReference>
<dbReference type="Pfam" id="PF05157">
    <property type="entry name" value="MshEN"/>
    <property type="match status" value="1"/>
</dbReference>
<evidence type="ECO:0000256" key="2">
    <source>
        <dbReference type="ARBA" id="ARBA00006611"/>
    </source>
</evidence>
<dbReference type="GO" id="GO:0005737">
    <property type="term" value="C:cytoplasm"/>
    <property type="evidence" value="ECO:0007669"/>
    <property type="project" value="UniProtKB-SubCell"/>
</dbReference>
<dbReference type="PANTHER" id="PTHR30258">
    <property type="entry name" value="TYPE II SECRETION SYSTEM PROTEIN GSPE-RELATED"/>
    <property type="match status" value="1"/>
</dbReference>
<evidence type="ECO:0000259" key="6">
    <source>
        <dbReference type="PROSITE" id="PS00662"/>
    </source>
</evidence>
<comment type="similarity">
    <text evidence="2">Belongs to the GSP E family.</text>
</comment>
<dbReference type="InterPro" id="IPR013374">
    <property type="entry name" value="ATPase_typ4_pilus-assembl_PilB"/>
</dbReference>
<dbReference type="NCBIfam" id="TIGR02538">
    <property type="entry name" value="type_IV_pilB"/>
    <property type="match status" value="1"/>
</dbReference>
<dbReference type="Pfam" id="PF00437">
    <property type="entry name" value="T2SSE"/>
    <property type="match status" value="1"/>
</dbReference>
<dbReference type="InterPro" id="IPR027417">
    <property type="entry name" value="P-loop_NTPase"/>
</dbReference>
<keyword evidence="4" id="KW-0547">Nucleotide-binding</keyword>
<keyword evidence="5" id="KW-0067">ATP-binding</keyword>
<feature type="domain" description="Bacterial type II secretion system protein E" evidence="6">
    <location>
        <begin position="382"/>
        <end position="396"/>
    </location>
</feature>
<dbReference type="Proteomes" id="UP000473008">
    <property type="component" value="Unassembled WGS sequence"/>
</dbReference>
<dbReference type="InterPro" id="IPR007831">
    <property type="entry name" value="T2SS_GspE_N"/>
</dbReference>
<dbReference type="GO" id="GO:0016887">
    <property type="term" value="F:ATP hydrolysis activity"/>
    <property type="evidence" value="ECO:0007669"/>
    <property type="project" value="InterPro"/>
</dbReference>
<keyword evidence="3" id="KW-0963">Cytoplasm</keyword>
<dbReference type="PROSITE" id="PS00662">
    <property type="entry name" value="T2SP_E"/>
    <property type="match status" value="1"/>
</dbReference>
<dbReference type="GO" id="GO:0009297">
    <property type="term" value="P:pilus assembly"/>
    <property type="evidence" value="ECO:0007669"/>
    <property type="project" value="InterPro"/>
</dbReference>
<organism evidence="7 8">
    <name type="scientific">Grimontia sedimenti</name>
    <dbReference type="NCBI Taxonomy" id="2711294"/>
    <lineage>
        <taxon>Bacteria</taxon>
        <taxon>Pseudomonadati</taxon>
        <taxon>Pseudomonadota</taxon>
        <taxon>Gammaproteobacteria</taxon>
        <taxon>Vibrionales</taxon>
        <taxon>Vibrionaceae</taxon>
        <taxon>Grimontia</taxon>
    </lineage>
</organism>
<dbReference type="Gene3D" id="3.30.450.90">
    <property type="match status" value="1"/>
</dbReference>
<evidence type="ECO:0000256" key="4">
    <source>
        <dbReference type="ARBA" id="ARBA00022741"/>
    </source>
</evidence>
<dbReference type="InterPro" id="IPR037257">
    <property type="entry name" value="T2SS_E_N_sf"/>
</dbReference>
<reference evidence="7 8" key="1">
    <citation type="submission" date="2020-02" db="EMBL/GenBank/DDBJ databases">
        <title>The draft genome of Grimontia sedimenta sp. nov., isolated from benthic sediments near coral reefs south of Kuwait.</title>
        <authorList>
            <person name="Mahmoud H.M."/>
            <person name="Jose L."/>
            <person name="Eapen S."/>
        </authorList>
    </citation>
    <scope>NUCLEOTIDE SEQUENCE [LARGE SCALE GENOMIC DNA]</scope>
    <source>
        <strain evidence="7 8">S25</strain>
    </source>
</reference>
<dbReference type="FunFam" id="3.30.450.90:FF:000001">
    <property type="entry name" value="Type II secretion system ATPase GspE"/>
    <property type="match status" value="1"/>
</dbReference>
<keyword evidence="8" id="KW-1185">Reference proteome</keyword>
<evidence type="ECO:0000256" key="5">
    <source>
        <dbReference type="ARBA" id="ARBA00022840"/>
    </source>
</evidence>
<protein>
    <submittedName>
        <fullName evidence="7">Type IV-A pilus assembly ATPase PilB</fullName>
    </submittedName>
</protein>